<evidence type="ECO:0000313" key="4">
    <source>
        <dbReference type="EMBL" id="OZC02383.1"/>
    </source>
</evidence>
<dbReference type="InterPro" id="IPR027417">
    <property type="entry name" value="P-loop_NTPase"/>
</dbReference>
<dbReference type="CDD" id="cd00267">
    <property type="entry name" value="ABC_ATPase"/>
    <property type="match status" value="1"/>
</dbReference>
<dbReference type="SMART" id="SM00382">
    <property type="entry name" value="AAA"/>
    <property type="match status" value="1"/>
</dbReference>
<evidence type="ECO:0000259" key="3">
    <source>
        <dbReference type="PROSITE" id="PS50893"/>
    </source>
</evidence>
<dbReference type="AlphaFoldDB" id="A0A259TX97"/>
<reference evidence="4 5" key="1">
    <citation type="submission" date="2016-11" db="EMBL/GenBank/DDBJ databases">
        <title>Study of marine rhodopsin-containing bacteria.</title>
        <authorList>
            <person name="Yoshizawa S."/>
            <person name="Kumagai Y."/>
            <person name="Kogure K."/>
        </authorList>
    </citation>
    <scope>NUCLEOTIDE SEQUENCE [LARGE SCALE GENOMIC DNA]</scope>
    <source>
        <strain evidence="4 5">SG-29</strain>
    </source>
</reference>
<comment type="caution">
    <text evidence="4">The sequence shown here is derived from an EMBL/GenBank/DDBJ whole genome shotgun (WGS) entry which is preliminary data.</text>
</comment>
<name>A0A259TX97_9BACT</name>
<keyword evidence="5" id="KW-1185">Reference proteome</keyword>
<dbReference type="OrthoDB" id="9782239at2"/>
<accession>A0A259TX97</accession>
<dbReference type="EMBL" id="MQWB01000001">
    <property type="protein sequence ID" value="OZC02383.1"/>
    <property type="molecule type" value="Genomic_DNA"/>
</dbReference>
<dbReference type="PROSITE" id="PS50893">
    <property type="entry name" value="ABC_TRANSPORTER_2"/>
    <property type="match status" value="1"/>
</dbReference>
<dbReference type="FunCoup" id="A0A259TX97">
    <property type="interactions" value="11"/>
</dbReference>
<dbReference type="InterPro" id="IPR003593">
    <property type="entry name" value="AAA+_ATPase"/>
</dbReference>
<dbReference type="GO" id="GO:0005524">
    <property type="term" value="F:ATP binding"/>
    <property type="evidence" value="ECO:0007669"/>
    <property type="project" value="UniProtKB-KW"/>
</dbReference>
<gene>
    <name evidence="4" type="ORF">BSZ36_04960</name>
</gene>
<dbReference type="SUPFAM" id="SSF52540">
    <property type="entry name" value="P-loop containing nucleoside triphosphate hydrolases"/>
    <property type="match status" value="1"/>
</dbReference>
<evidence type="ECO:0000313" key="5">
    <source>
        <dbReference type="Proteomes" id="UP000216446"/>
    </source>
</evidence>
<dbReference type="InterPro" id="IPR003439">
    <property type="entry name" value="ABC_transporter-like_ATP-bd"/>
</dbReference>
<evidence type="ECO:0000256" key="2">
    <source>
        <dbReference type="ARBA" id="ARBA00022840"/>
    </source>
</evidence>
<dbReference type="PANTHER" id="PTHR43119">
    <property type="entry name" value="ABC TRANSPORT PROTEIN ATP-BINDING COMPONENT-RELATED"/>
    <property type="match status" value="1"/>
</dbReference>
<dbReference type="InParanoid" id="A0A259TX97"/>
<feature type="domain" description="ABC transporter" evidence="3">
    <location>
        <begin position="4"/>
        <end position="230"/>
    </location>
</feature>
<keyword evidence="2" id="KW-0067">ATP-binding</keyword>
<keyword evidence="1" id="KW-0547">Nucleotide-binding</keyword>
<dbReference type="RefSeq" id="WP_094546581.1">
    <property type="nucleotide sequence ID" value="NZ_MQWB01000001.1"/>
</dbReference>
<dbReference type="GO" id="GO:0016887">
    <property type="term" value="F:ATP hydrolysis activity"/>
    <property type="evidence" value="ECO:0007669"/>
    <property type="project" value="InterPro"/>
</dbReference>
<dbReference type="Proteomes" id="UP000216446">
    <property type="component" value="Unassembled WGS sequence"/>
</dbReference>
<organism evidence="4 5">
    <name type="scientific">Rubricoccus marinus</name>
    <dbReference type="NCBI Taxonomy" id="716817"/>
    <lineage>
        <taxon>Bacteria</taxon>
        <taxon>Pseudomonadati</taxon>
        <taxon>Rhodothermota</taxon>
        <taxon>Rhodothermia</taxon>
        <taxon>Rhodothermales</taxon>
        <taxon>Rubricoccaceae</taxon>
        <taxon>Rubricoccus</taxon>
    </lineage>
</organism>
<protein>
    <recommendedName>
        <fullName evidence="3">ABC transporter domain-containing protein</fullName>
    </recommendedName>
</protein>
<evidence type="ECO:0000256" key="1">
    <source>
        <dbReference type="ARBA" id="ARBA00022741"/>
    </source>
</evidence>
<dbReference type="PANTHER" id="PTHR43119:SF1">
    <property type="entry name" value="ABC TRANSPORTER DOMAIN-CONTAINING PROTEIN"/>
    <property type="match status" value="1"/>
</dbReference>
<sequence>MPLLSVRDAGRRIPDRWLWRGLSFEVDGGERVAIAGPSGSGKSLLLRALIGLDDLDEGTVSVDERPLADWHLPDLRMRVRYVPQSPAFADGTVRDALSGARAFAAASGAAPEAWAVERLGRLGRGAGFLDARTETLSGGEAQIAALLRAMQSGPHLLLLDEPTASLDPDATDAVERLVSDWLDEDGARAAIWTSHSEEQRARVATRVVDLGTAIPAPEASGERATETAAL</sequence>
<dbReference type="Gene3D" id="3.40.50.300">
    <property type="entry name" value="P-loop containing nucleotide triphosphate hydrolases"/>
    <property type="match status" value="1"/>
</dbReference>
<dbReference type="Pfam" id="PF00005">
    <property type="entry name" value="ABC_tran"/>
    <property type="match status" value="1"/>
</dbReference>
<proteinExistence type="predicted"/>